<dbReference type="RefSeq" id="WP_062421077.1">
    <property type="nucleotide sequence ID" value="NZ_BBYA01000008.1"/>
</dbReference>
<keyword evidence="5" id="KW-1185">Reference proteome</keyword>
<accession>A0A0P6XD31</accession>
<evidence type="ECO:0000313" key="4">
    <source>
        <dbReference type="EMBL" id="KPL72814.1"/>
    </source>
</evidence>
<evidence type="ECO:0000259" key="3">
    <source>
        <dbReference type="Pfam" id="PF09335"/>
    </source>
</evidence>
<dbReference type="Pfam" id="PF09335">
    <property type="entry name" value="VTT_dom"/>
    <property type="match status" value="1"/>
</dbReference>
<feature type="domain" description="VTT" evidence="3">
    <location>
        <begin position="58"/>
        <end position="171"/>
    </location>
</feature>
<evidence type="ECO:0000256" key="2">
    <source>
        <dbReference type="SAM" id="Phobius"/>
    </source>
</evidence>
<feature type="transmembrane region" description="Helical" evidence="2">
    <location>
        <begin position="74"/>
        <end position="97"/>
    </location>
</feature>
<feature type="transmembrane region" description="Helical" evidence="2">
    <location>
        <begin position="151"/>
        <end position="177"/>
    </location>
</feature>
<dbReference type="AlphaFoldDB" id="A0A0P6XD31"/>
<dbReference type="InterPro" id="IPR032816">
    <property type="entry name" value="VTT_dom"/>
</dbReference>
<evidence type="ECO:0000313" key="5">
    <source>
        <dbReference type="Proteomes" id="UP000050430"/>
    </source>
</evidence>
<evidence type="ECO:0000256" key="1">
    <source>
        <dbReference type="ARBA" id="ARBA00010792"/>
    </source>
</evidence>
<comment type="similarity">
    <text evidence="1">Belongs to the DedA family.</text>
</comment>
<dbReference type="InterPro" id="IPR051311">
    <property type="entry name" value="DedA_domain"/>
</dbReference>
<dbReference type="Proteomes" id="UP000050430">
    <property type="component" value="Unassembled WGS sequence"/>
</dbReference>
<feature type="transmembrane region" description="Helical" evidence="2">
    <location>
        <begin position="118"/>
        <end position="139"/>
    </location>
</feature>
<dbReference type="PANTHER" id="PTHR42709">
    <property type="entry name" value="ALKALINE PHOSPHATASE LIKE PROTEIN"/>
    <property type="match status" value="1"/>
</dbReference>
<dbReference type="STRING" id="229920.ADM99_07035"/>
<sequence>MSETAKQRVISALIIFGVIGLTALLIANRQQIQKFGSLGYPGIFLIALLSSATVLIPLPGIMFTTAMGIVFNPFYVAVAAGLGAGLGEISGYMVGFSGRELVNKTAWHEKVEGWIKKYGVWVIMVMAIIPNPAFDLVGFSAGVLKMPLWKFIVGAVVGNIIKMMLFAYGGAGIFSFIPALAR</sequence>
<reference evidence="4 5" key="1">
    <citation type="submission" date="2015-07" db="EMBL/GenBank/DDBJ databases">
        <title>Genome sequence of Leptolinea tardivitalis DSM 16556.</title>
        <authorList>
            <person name="Hemp J."/>
            <person name="Ward L.M."/>
            <person name="Pace L.A."/>
            <person name="Fischer W.W."/>
        </authorList>
    </citation>
    <scope>NUCLEOTIDE SEQUENCE [LARGE SCALE GENOMIC DNA]</scope>
    <source>
        <strain evidence="4 5">YMTK-2</strain>
    </source>
</reference>
<dbReference type="EMBL" id="LGCK01000007">
    <property type="protein sequence ID" value="KPL72814.1"/>
    <property type="molecule type" value="Genomic_DNA"/>
</dbReference>
<dbReference type="OrthoDB" id="157088at2"/>
<feature type="transmembrane region" description="Helical" evidence="2">
    <location>
        <begin position="6"/>
        <end position="26"/>
    </location>
</feature>
<organism evidence="4 5">
    <name type="scientific">Leptolinea tardivitalis</name>
    <dbReference type="NCBI Taxonomy" id="229920"/>
    <lineage>
        <taxon>Bacteria</taxon>
        <taxon>Bacillati</taxon>
        <taxon>Chloroflexota</taxon>
        <taxon>Anaerolineae</taxon>
        <taxon>Anaerolineales</taxon>
        <taxon>Anaerolineaceae</taxon>
        <taxon>Leptolinea</taxon>
    </lineage>
</organism>
<keyword evidence="2" id="KW-1133">Transmembrane helix</keyword>
<comment type="caution">
    <text evidence="4">The sequence shown here is derived from an EMBL/GenBank/DDBJ whole genome shotgun (WGS) entry which is preliminary data.</text>
</comment>
<protein>
    <recommendedName>
        <fullName evidence="3">VTT domain-containing protein</fullName>
    </recommendedName>
</protein>
<keyword evidence="2" id="KW-0472">Membrane</keyword>
<gene>
    <name evidence="4" type="ORF">ADM99_07035</name>
</gene>
<feature type="transmembrane region" description="Helical" evidence="2">
    <location>
        <begin position="38"/>
        <end position="62"/>
    </location>
</feature>
<keyword evidence="2" id="KW-0812">Transmembrane</keyword>
<name>A0A0P6XD31_9CHLR</name>
<proteinExistence type="inferred from homology"/>